<dbReference type="PANTHER" id="PTHR32305">
    <property type="match status" value="1"/>
</dbReference>
<dbReference type="NCBIfam" id="TIGR03696">
    <property type="entry name" value="Rhs_assc_core"/>
    <property type="match status" value="1"/>
</dbReference>
<reference evidence="2" key="2">
    <citation type="submission" date="2006-05" db="EMBL/GenBank/DDBJ databases">
        <title>Sequencing of the draft genome and assembly of Desulfuromonas acetoxidans DSM 684.</title>
        <authorList>
            <consortium name="US DOE Joint Genome Institute (JGI-PGF)"/>
            <person name="Copeland A."/>
            <person name="Lucas S."/>
            <person name="Lapidus A."/>
            <person name="Barry K."/>
            <person name="Detter J.C."/>
            <person name="Glavina del Rio T."/>
            <person name="Hammon N."/>
            <person name="Israni S."/>
            <person name="Dalin E."/>
            <person name="Tice H."/>
            <person name="Bruce D."/>
            <person name="Pitluck S."/>
            <person name="Richardson P."/>
        </authorList>
    </citation>
    <scope>NUCLEOTIDE SEQUENCE [LARGE SCALE GENOMIC DNA]</scope>
    <source>
        <strain evidence="2">DSM 684</strain>
    </source>
</reference>
<dbReference type="PANTHER" id="PTHR32305:SF15">
    <property type="entry name" value="PROTEIN RHSA-RELATED"/>
    <property type="match status" value="1"/>
</dbReference>
<dbReference type="AlphaFoldDB" id="Q1K297"/>
<evidence type="ECO:0000313" key="3">
    <source>
        <dbReference type="Proteomes" id="UP000005695"/>
    </source>
</evidence>
<dbReference type="Gene3D" id="2.180.10.10">
    <property type="entry name" value="RHS repeat-associated core"/>
    <property type="match status" value="1"/>
</dbReference>
<accession>Q1K297</accession>
<dbReference type="PRINTS" id="PR00394">
    <property type="entry name" value="RHSPROTEIN"/>
</dbReference>
<keyword evidence="3" id="KW-1185">Reference proteome</keyword>
<dbReference type="InterPro" id="IPR022385">
    <property type="entry name" value="Rhs_assc_core"/>
</dbReference>
<feature type="domain" description="RHS protein conserved region" evidence="1">
    <location>
        <begin position="151"/>
        <end position="181"/>
    </location>
</feature>
<evidence type="ECO:0000259" key="1">
    <source>
        <dbReference type="Pfam" id="PF03527"/>
    </source>
</evidence>
<dbReference type="EMBL" id="AAEW02000004">
    <property type="protein sequence ID" value="EAT16542.1"/>
    <property type="molecule type" value="Genomic_DNA"/>
</dbReference>
<organism evidence="2 3">
    <name type="scientific">Desulfuromonas acetoxidans (strain DSM 684 / 11070)</name>
    <dbReference type="NCBI Taxonomy" id="281689"/>
    <lineage>
        <taxon>Bacteria</taxon>
        <taxon>Pseudomonadati</taxon>
        <taxon>Thermodesulfobacteriota</taxon>
        <taxon>Desulfuromonadia</taxon>
        <taxon>Desulfuromonadales</taxon>
        <taxon>Desulfuromonadaceae</taxon>
        <taxon>Desulfuromonas</taxon>
    </lineage>
</organism>
<dbReference type="Proteomes" id="UP000005695">
    <property type="component" value="Unassembled WGS sequence"/>
</dbReference>
<evidence type="ECO:0000313" key="2">
    <source>
        <dbReference type="EMBL" id="EAT16542.1"/>
    </source>
</evidence>
<sequence>MLTETDSDGTLRRAVVWYGDTSAALIDIEQSEPTFFTCTTTESLTGDTGPGMAIDTAAHSVIIQDGDYAGTYAISDENWLVYPSGVVFSWSGETFQLQGSFSPYYELPTRSGGLVIYQKNDEGNFEIADLYKLWKESESGGSTIATPYQVHTDQIGAPILLTDATGTAVWSAQYAPFGQATINSDVDGDGTEVVCNLRFPGQYFDAESGLHYNWHRYYEPRSGRYITLDPIGLDGGINLYAYVENNPSNYRDPWGLISGGPRNYWEQDKFKECAANSVGFAIALNDFSRVEDDRGCTYFCWSLTTDLVGIGGGAPIVSSANTSPVTITGGLGKYGSISTEPFSIYGEKGWSKPNMSLNVGVSYGVPTIFGVPVGVSARLICFLVSDVDDNGCPCSETSSAAPGAVWGTH</sequence>
<dbReference type="Pfam" id="PF03527">
    <property type="entry name" value="RHS"/>
    <property type="match status" value="1"/>
</dbReference>
<dbReference type="InterPro" id="IPR050708">
    <property type="entry name" value="T6SS_VgrG/RHS"/>
</dbReference>
<comment type="caution">
    <text evidence="2">The sequence shown here is derived from an EMBL/GenBank/DDBJ whole genome shotgun (WGS) entry which is preliminary data.</text>
</comment>
<dbReference type="InterPro" id="IPR001826">
    <property type="entry name" value="RHS"/>
</dbReference>
<reference evidence="2" key="1">
    <citation type="submission" date="2006-05" db="EMBL/GenBank/DDBJ databases">
        <title>Annotation of the draft genome assembly of Desulfuromonas acetoxidans DSM 684.</title>
        <authorList>
            <consortium name="US DOE Joint Genome Institute (JGI-ORNL)"/>
            <person name="Larimer F."/>
            <person name="Land M."/>
            <person name="Hauser L."/>
        </authorList>
    </citation>
    <scope>NUCLEOTIDE SEQUENCE [LARGE SCALE GENOMIC DNA]</scope>
    <source>
        <strain evidence="2">DSM 684</strain>
    </source>
</reference>
<protein>
    <submittedName>
        <fullName evidence="2">Rhs family protein-like</fullName>
    </submittedName>
</protein>
<proteinExistence type="predicted"/>
<name>Q1K297_DESA6</name>
<dbReference type="RefSeq" id="WP_005998529.1">
    <property type="nucleotide sequence ID" value="NZ_AAEW02000004.1"/>
</dbReference>
<gene>
    <name evidence="2" type="ORF">Dace_2637</name>
</gene>